<dbReference type="GO" id="GO:0005737">
    <property type="term" value="C:cytoplasm"/>
    <property type="evidence" value="ECO:0007669"/>
    <property type="project" value="TreeGrafter"/>
</dbReference>
<accession>A0A8K1CFK9</accession>
<protein>
    <recommendedName>
        <fullName evidence="4">Protein FAM136A</fullName>
    </recommendedName>
</protein>
<name>A0A8K1CFK9_PYTOL</name>
<dbReference type="PANTHER" id="PTHR21096:SF0">
    <property type="entry name" value="PROTEIN FAM136A"/>
    <property type="match status" value="1"/>
</dbReference>
<evidence type="ECO:0000313" key="2">
    <source>
        <dbReference type="EMBL" id="TMW62118.1"/>
    </source>
</evidence>
<evidence type="ECO:0008006" key="4">
    <source>
        <dbReference type="Google" id="ProtNLM"/>
    </source>
</evidence>
<comment type="caution">
    <text evidence="2">The sequence shown here is derived from an EMBL/GenBank/DDBJ whole genome shotgun (WGS) entry which is preliminary data.</text>
</comment>
<dbReference type="Pfam" id="PF05811">
    <property type="entry name" value="DUF842"/>
    <property type="match status" value="1"/>
</dbReference>
<dbReference type="AlphaFoldDB" id="A0A8K1CFK9"/>
<dbReference type="EMBL" id="SPLM01000074">
    <property type="protein sequence ID" value="TMW62118.1"/>
    <property type="molecule type" value="Genomic_DNA"/>
</dbReference>
<dbReference type="InterPro" id="IPR008560">
    <property type="entry name" value="DUF842_euk"/>
</dbReference>
<organism evidence="2 3">
    <name type="scientific">Pythium oligandrum</name>
    <name type="common">Mycoparasitic fungus</name>
    <dbReference type="NCBI Taxonomy" id="41045"/>
    <lineage>
        <taxon>Eukaryota</taxon>
        <taxon>Sar</taxon>
        <taxon>Stramenopiles</taxon>
        <taxon>Oomycota</taxon>
        <taxon>Peronosporomycetes</taxon>
        <taxon>Pythiales</taxon>
        <taxon>Pythiaceae</taxon>
        <taxon>Pythium</taxon>
    </lineage>
</organism>
<evidence type="ECO:0000313" key="3">
    <source>
        <dbReference type="Proteomes" id="UP000794436"/>
    </source>
</evidence>
<dbReference type="PANTHER" id="PTHR21096">
    <property type="entry name" value="PROTEIN FAM136A"/>
    <property type="match status" value="1"/>
</dbReference>
<evidence type="ECO:0000256" key="1">
    <source>
        <dbReference type="ARBA" id="ARBA00009952"/>
    </source>
</evidence>
<proteinExistence type="inferred from homology"/>
<comment type="similarity">
    <text evidence="1">Belongs to the FAM136 family.</text>
</comment>
<gene>
    <name evidence="2" type="ORF">Poli38472_009611</name>
</gene>
<dbReference type="Proteomes" id="UP000794436">
    <property type="component" value="Unassembled WGS sequence"/>
</dbReference>
<reference evidence="2" key="1">
    <citation type="submission" date="2019-03" db="EMBL/GenBank/DDBJ databases">
        <title>Long read genome sequence of the mycoparasitic Pythium oligandrum ATCC 38472 isolated from sugarbeet rhizosphere.</title>
        <authorList>
            <person name="Gaulin E."/>
        </authorList>
    </citation>
    <scope>NUCLEOTIDE SEQUENCE</scope>
    <source>
        <strain evidence="2">ATCC 38472_TT</strain>
    </source>
</reference>
<keyword evidence="3" id="KW-1185">Reference proteome</keyword>
<dbReference type="OrthoDB" id="9975421at2759"/>
<sequence>MAEQKLNDAVSKMMDSLDRKVLRDFQKSGYVCAAKCFDNKGWNTEQIQNCVERCQMPMQQVQGYLQNEMQSFQNRLQRCAMECQDRARDSMPSNGNPSEAQMAGIEKDMQKCFNGCVDTHLKLLPTLEKRVTDAVSQVKQQTQ</sequence>